<dbReference type="EMBL" id="SPHZ02000004">
    <property type="protein sequence ID" value="KAF0921953.1"/>
    <property type="molecule type" value="Genomic_DNA"/>
</dbReference>
<accession>A0A6G1EDE0</accession>
<name>A0A6G1EDE0_9ORYZ</name>
<dbReference type="AlphaFoldDB" id="A0A6G1EDE0"/>
<gene>
    <name evidence="1" type="ORF">E2562_020640</name>
</gene>
<sequence>MRKPNTSRDEYYHCNRTDDQENHFFKVMIDDFRERMIIPDKFAHHFKGLLGEWKPVALREDYYYRHYEAWRSTCYKMRRPGARSKEGQHTR</sequence>
<comment type="caution">
    <text evidence="1">The sequence shown here is derived from an EMBL/GenBank/DDBJ whole genome shotgun (WGS) entry which is preliminary data.</text>
</comment>
<keyword evidence="2" id="KW-1185">Reference proteome</keyword>
<dbReference type="OrthoDB" id="1666376at2759"/>
<organism evidence="1 2">
    <name type="scientific">Oryza meyeriana var. granulata</name>
    <dbReference type="NCBI Taxonomy" id="110450"/>
    <lineage>
        <taxon>Eukaryota</taxon>
        <taxon>Viridiplantae</taxon>
        <taxon>Streptophyta</taxon>
        <taxon>Embryophyta</taxon>
        <taxon>Tracheophyta</taxon>
        <taxon>Spermatophyta</taxon>
        <taxon>Magnoliopsida</taxon>
        <taxon>Liliopsida</taxon>
        <taxon>Poales</taxon>
        <taxon>Poaceae</taxon>
        <taxon>BOP clade</taxon>
        <taxon>Oryzoideae</taxon>
        <taxon>Oryzeae</taxon>
        <taxon>Oryzinae</taxon>
        <taxon>Oryza</taxon>
        <taxon>Oryza meyeriana</taxon>
    </lineage>
</organism>
<evidence type="ECO:0000313" key="2">
    <source>
        <dbReference type="Proteomes" id="UP000479710"/>
    </source>
</evidence>
<reference evidence="1 2" key="1">
    <citation type="submission" date="2019-11" db="EMBL/GenBank/DDBJ databases">
        <title>Whole genome sequence of Oryza granulata.</title>
        <authorList>
            <person name="Li W."/>
        </authorList>
    </citation>
    <scope>NUCLEOTIDE SEQUENCE [LARGE SCALE GENOMIC DNA]</scope>
    <source>
        <strain evidence="2">cv. Menghai</strain>
        <tissue evidence="1">Leaf</tissue>
    </source>
</reference>
<dbReference type="Proteomes" id="UP000479710">
    <property type="component" value="Unassembled WGS sequence"/>
</dbReference>
<protein>
    <submittedName>
        <fullName evidence="1">Uncharacterized protein</fullName>
    </submittedName>
</protein>
<proteinExistence type="predicted"/>
<evidence type="ECO:0000313" key="1">
    <source>
        <dbReference type="EMBL" id="KAF0921953.1"/>
    </source>
</evidence>